<dbReference type="EMBL" id="CM001883">
    <property type="protein sequence ID" value="EOY09366.1"/>
    <property type="molecule type" value="Genomic_DNA"/>
</dbReference>
<gene>
    <name evidence="1" type="ORF">TCM_024785</name>
</gene>
<protein>
    <submittedName>
        <fullName evidence="1">Uncharacterized protein</fullName>
    </submittedName>
</protein>
<keyword evidence="2" id="KW-1185">Reference proteome</keyword>
<proteinExistence type="predicted"/>
<dbReference type="AlphaFoldDB" id="A0A061EX34"/>
<dbReference type="InParanoid" id="A0A061EX34"/>
<reference evidence="1 2" key="1">
    <citation type="journal article" date="2013" name="Genome Biol.">
        <title>The genome sequence of the most widely cultivated cacao type and its use to identify candidate genes regulating pod color.</title>
        <authorList>
            <person name="Motamayor J.C."/>
            <person name="Mockaitis K."/>
            <person name="Schmutz J."/>
            <person name="Haiminen N."/>
            <person name="Iii D.L."/>
            <person name="Cornejo O."/>
            <person name="Findley S.D."/>
            <person name="Zheng P."/>
            <person name="Utro F."/>
            <person name="Royaert S."/>
            <person name="Saski C."/>
            <person name="Jenkins J."/>
            <person name="Podicheti R."/>
            <person name="Zhao M."/>
            <person name="Scheffler B.E."/>
            <person name="Stack J.C."/>
            <person name="Feltus F.A."/>
            <person name="Mustiga G.M."/>
            <person name="Amores F."/>
            <person name="Phillips W."/>
            <person name="Marelli J.P."/>
            <person name="May G.D."/>
            <person name="Shapiro H."/>
            <person name="Ma J."/>
            <person name="Bustamante C.D."/>
            <person name="Schnell R.J."/>
            <person name="Main D."/>
            <person name="Gilbert D."/>
            <person name="Parida L."/>
            <person name="Kuhn D.N."/>
        </authorList>
    </citation>
    <scope>NUCLEOTIDE SEQUENCE [LARGE SCALE GENOMIC DNA]</scope>
    <source>
        <strain evidence="2">cv. Matina 1-6</strain>
    </source>
</reference>
<dbReference type="Proteomes" id="UP000026915">
    <property type="component" value="Chromosome 5"/>
</dbReference>
<evidence type="ECO:0000313" key="1">
    <source>
        <dbReference type="EMBL" id="EOY09366.1"/>
    </source>
</evidence>
<organism evidence="1 2">
    <name type="scientific">Theobroma cacao</name>
    <name type="common">Cacao</name>
    <name type="synonym">Cocoa</name>
    <dbReference type="NCBI Taxonomy" id="3641"/>
    <lineage>
        <taxon>Eukaryota</taxon>
        <taxon>Viridiplantae</taxon>
        <taxon>Streptophyta</taxon>
        <taxon>Embryophyta</taxon>
        <taxon>Tracheophyta</taxon>
        <taxon>Spermatophyta</taxon>
        <taxon>Magnoliopsida</taxon>
        <taxon>eudicotyledons</taxon>
        <taxon>Gunneridae</taxon>
        <taxon>Pentapetalae</taxon>
        <taxon>rosids</taxon>
        <taxon>malvids</taxon>
        <taxon>Malvales</taxon>
        <taxon>Malvaceae</taxon>
        <taxon>Byttnerioideae</taxon>
        <taxon>Theobroma</taxon>
    </lineage>
</organism>
<dbReference type="Gramene" id="EOY09366">
    <property type="protein sequence ID" value="EOY09366"/>
    <property type="gene ID" value="TCM_024785"/>
</dbReference>
<dbReference type="HOGENOM" id="CLU_2077365_0_0_1"/>
<accession>A0A061EX34</accession>
<name>A0A061EX34_THECC</name>
<evidence type="ECO:0000313" key="2">
    <source>
        <dbReference type="Proteomes" id="UP000026915"/>
    </source>
</evidence>
<sequence length="118" mass="14197">MSFLSYIYWYRSNYVCLQLQPRRVASRHLLPPSVDLHQRSMSINQFRHCSNLLLETCLVETFGFPQRTWIYTKFKSVTKNNKLRTGCHLLIQNKKLKKKTEEREREKTWGWSMQNIAA</sequence>